<accession>A0A4Y2KAY1</accession>
<comment type="similarity">
    <text evidence="2">Belongs to the SLC13A/DASS transporter (TC 2.A.47) family. NADC subfamily.</text>
</comment>
<keyword evidence="9" id="KW-1185">Reference proteome</keyword>
<comment type="subcellular location">
    <subcellularLocation>
        <location evidence="1">Membrane</location>
        <topology evidence="1">Multi-pass membrane protein</topology>
    </subcellularLocation>
</comment>
<dbReference type="OrthoDB" id="6493944at2759"/>
<dbReference type="EMBL" id="BGPR01004418">
    <property type="protein sequence ID" value="GBM99457.1"/>
    <property type="molecule type" value="Genomic_DNA"/>
</dbReference>
<evidence type="ECO:0000256" key="4">
    <source>
        <dbReference type="ARBA" id="ARBA00022692"/>
    </source>
</evidence>
<dbReference type="PANTHER" id="PTHR10283:SF82">
    <property type="entry name" value="SOLUTE CARRIER FAMILY 13 MEMBER 2"/>
    <property type="match status" value="1"/>
</dbReference>
<evidence type="ECO:0000313" key="8">
    <source>
        <dbReference type="EMBL" id="GBM99457.1"/>
    </source>
</evidence>
<evidence type="ECO:0000256" key="5">
    <source>
        <dbReference type="ARBA" id="ARBA00022989"/>
    </source>
</evidence>
<evidence type="ECO:0000313" key="9">
    <source>
        <dbReference type="Proteomes" id="UP000499080"/>
    </source>
</evidence>
<evidence type="ECO:0000256" key="7">
    <source>
        <dbReference type="SAM" id="Phobius"/>
    </source>
</evidence>
<feature type="transmembrane region" description="Helical" evidence="7">
    <location>
        <begin position="460"/>
        <end position="478"/>
    </location>
</feature>
<dbReference type="Proteomes" id="UP000499080">
    <property type="component" value="Unassembled WGS sequence"/>
</dbReference>
<sequence>MKWKIFVFVASVLLPIVLLPLALSAYKEFQCAYVVLIVVSYWLMEPAPMAAVSMLPVVLFPLFGIMSSTEVSKNYMKEGYMTFIGSVLAAIAVEDSNLHERIALKILLLIGTKIKQLLLGFMLSAAFLSMWMPNVASTALLIPIVDAVVAEMSSNSDEIHLHMNNFDKESKEIHILEEDGKTNNNFKDISSRRKDKLDALKVTLLLCVCYGSNIGGTGTLIGTAPHFAFLAMLEKFYPGSDEITFSSWMMYNVPGLFLCAIIAWFCLWLVNIYFSKIDYNDESKDGFYEIISKRYSRLGLISYHEVSVIFLFTLLIFLWMFRDPKFIPGWTTALGLKSYVGDSTVAVAIVFLMFFLPSDFRDLNSRPILEWKTATAKFPWGVILLFGAGSSLAQGAQVTGLSDMLASKLTALRSLSPGLIAAITCFSTAAITSFVPNLAVIFILLPIFSEMALSIGVNPLYLMLPTTVATSYAFMLPISTVPNAMVYGDGNMKKIDMVSEKSS</sequence>
<dbReference type="AlphaFoldDB" id="A0A4Y2KAY1"/>
<feature type="transmembrane region" description="Helical" evidence="7">
    <location>
        <begin position="48"/>
        <end position="66"/>
    </location>
</feature>
<evidence type="ECO:0000256" key="1">
    <source>
        <dbReference type="ARBA" id="ARBA00004141"/>
    </source>
</evidence>
<name>A0A4Y2KAY1_ARAVE</name>
<reference evidence="8 9" key="1">
    <citation type="journal article" date="2019" name="Sci. Rep.">
        <title>Orb-weaving spider Araneus ventricosus genome elucidates the spidroin gene catalogue.</title>
        <authorList>
            <person name="Kono N."/>
            <person name="Nakamura H."/>
            <person name="Ohtoshi R."/>
            <person name="Moran D.A.P."/>
            <person name="Shinohara A."/>
            <person name="Yoshida Y."/>
            <person name="Fujiwara M."/>
            <person name="Mori M."/>
            <person name="Tomita M."/>
            <person name="Arakawa K."/>
        </authorList>
    </citation>
    <scope>NUCLEOTIDE SEQUENCE [LARGE SCALE GENOMIC DNA]</scope>
</reference>
<dbReference type="GO" id="GO:0015141">
    <property type="term" value="F:succinate transmembrane transporter activity"/>
    <property type="evidence" value="ECO:0007669"/>
    <property type="project" value="TreeGrafter"/>
</dbReference>
<feature type="transmembrane region" description="Helical" evidence="7">
    <location>
        <begin position="202"/>
        <end position="233"/>
    </location>
</feature>
<proteinExistence type="inferred from homology"/>
<feature type="transmembrane region" description="Helical" evidence="7">
    <location>
        <begin position="295"/>
        <end position="319"/>
    </location>
</feature>
<dbReference type="GO" id="GO:0015137">
    <property type="term" value="F:citrate transmembrane transporter activity"/>
    <property type="evidence" value="ECO:0007669"/>
    <property type="project" value="TreeGrafter"/>
</dbReference>
<keyword evidence="3" id="KW-0813">Transport</keyword>
<protein>
    <submittedName>
        <fullName evidence="8">Solute carrier family 13 member 5</fullName>
    </submittedName>
</protein>
<keyword evidence="4 7" id="KW-0812">Transmembrane</keyword>
<gene>
    <name evidence="8" type="primary">SLC13A5_2</name>
    <name evidence="8" type="ORF">AVEN_133477_1</name>
</gene>
<keyword evidence="5 7" id="KW-1133">Transmembrane helix</keyword>
<evidence type="ECO:0000256" key="6">
    <source>
        <dbReference type="ARBA" id="ARBA00023136"/>
    </source>
</evidence>
<dbReference type="PROSITE" id="PS01271">
    <property type="entry name" value="NA_SULFATE"/>
    <property type="match status" value="1"/>
</dbReference>
<dbReference type="InterPro" id="IPR001898">
    <property type="entry name" value="SLC13A/DASS"/>
</dbReference>
<feature type="transmembrane region" description="Helical" evidence="7">
    <location>
        <begin position="419"/>
        <end position="448"/>
    </location>
</feature>
<dbReference type="Pfam" id="PF00939">
    <property type="entry name" value="Na_sulph_symp"/>
    <property type="match status" value="1"/>
</dbReference>
<dbReference type="InterPro" id="IPR031312">
    <property type="entry name" value="Na/sul_symport_CS"/>
</dbReference>
<evidence type="ECO:0000256" key="3">
    <source>
        <dbReference type="ARBA" id="ARBA00022448"/>
    </source>
</evidence>
<evidence type="ECO:0000256" key="2">
    <source>
        <dbReference type="ARBA" id="ARBA00006772"/>
    </source>
</evidence>
<feature type="transmembrane region" description="Helical" evidence="7">
    <location>
        <begin position="378"/>
        <end position="399"/>
    </location>
</feature>
<feature type="transmembrane region" description="Helical" evidence="7">
    <location>
        <begin position="339"/>
        <end position="357"/>
    </location>
</feature>
<comment type="caution">
    <text evidence="8">The sequence shown here is derived from an EMBL/GenBank/DDBJ whole genome shotgun (WGS) entry which is preliminary data.</text>
</comment>
<organism evidence="8 9">
    <name type="scientific">Araneus ventricosus</name>
    <name type="common">Orbweaver spider</name>
    <name type="synonym">Epeira ventricosa</name>
    <dbReference type="NCBI Taxonomy" id="182803"/>
    <lineage>
        <taxon>Eukaryota</taxon>
        <taxon>Metazoa</taxon>
        <taxon>Ecdysozoa</taxon>
        <taxon>Arthropoda</taxon>
        <taxon>Chelicerata</taxon>
        <taxon>Arachnida</taxon>
        <taxon>Araneae</taxon>
        <taxon>Araneomorphae</taxon>
        <taxon>Entelegynae</taxon>
        <taxon>Araneoidea</taxon>
        <taxon>Araneidae</taxon>
        <taxon>Araneus</taxon>
    </lineage>
</organism>
<keyword evidence="6 7" id="KW-0472">Membrane</keyword>
<feature type="transmembrane region" description="Helical" evidence="7">
    <location>
        <begin position="253"/>
        <end position="274"/>
    </location>
</feature>
<dbReference type="PANTHER" id="PTHR10283">
    <property type="entry name" value="SOLUTE CARRIER FAMILY 13 MEMBER"/>
    <property type="match status" value="1"/>
</dbReference>
<dbReference type="GO" id="GO:0005886">
    <property type="term" value="C:plasma membrane"/>
    <property type="evidence" value="ECO:0007669"/>
    <property type="project" value="TreeGrafter"/>
</dbReference>